<dbReference type="GO" id="GO:0016020">
    <property type="term" value="C:membrane"/>
    <property type="evidence" value="ECO:0007669"/>
    <property type="project" value="InterPro"/>
</dbReference>
<feature type="region of interest" description="Disordered" evidence="1">
    <location>
        <begin position="155"/>
        <end position="221"/>
    </location>
</feature>
<dbReference type="GO" id="GO:0046789">
    <property type="term" value="F:host cell surface receptor binding"/>
    <property type="evidence" value="ECO:0007669"/>
    <property type="project" value="InterPro"/>
</dbReference>
<dbReference type="EMBL" id="KE124422">
    <property type="protein sequence ID" value="EWC78594.1"/>
    <property type="molecule type" value="Genomic_DNA"/>
</dbReference>
<gene>
    <name evidence="3" type="ORF">C923_00717</name>
</gene>
<feature type="domain" description="Duffy-antigen binding" evidence="2">
    <location>
        <begin position="2"/>
        <end position="53"/>
    </location>
</feature>
<evidence type="ECO:0000256" key="1">
    <source>
        <dbReference type="SAM" id="MobiDB-lite"/>
    </source>
</evidence>
<dbReference type="InterPro" id="IPR042202">
    <property type="entry name" value="Duffy-ag-bd_sf"/>
</dbReference>
<sequence length="340" mass="39406">MYTGDDLPYTKLREHWWEKNRGKVWEAMQCGYKHGRDPTDSEKDLAICDRKDNDYPVGNDRKEGTEYQFFRWFSEWSEDFCQKQKKQLEELEELEKGCPTDMCTSENEKKQQMHTSIVSARRNHKDHSQVHLQDQVGNHNNHIMMVMEIVVRKKKKSEFDKDNQPPAGAEEDGKETTPPPPGDTSTGPDDPFKTADSGQDTGTDGQGNNGPSAHGADVKPEKQDEFKHLATCPDKNQSYCNNYSIRARPGCKSKRDKYDLLENWYTITIKSKNDSYSVQVSQRRRTLCFPKPNRKELPSYTLENFKKHLLNCAATEAKHLMDYHKDDKKISFRGNQIQLC</sequence>
<dbReference type="AlphaFoldDB" id="W7JUP8"/>
<evidence type="ECO:0000313" key="4">
    <source>
        <dbReference type="Proteomes" id="UP000030697"/>
    </source>
</evidence>
<accession>W7JUP8</accession>
<dbReference type="SUPFAM" id="SSF140924">
    <property type="entry name" value="Duffy binding domain-like"/>
    <property type="match status" value="2"/>
</dbReference>
<organism evidence="3 4">
    <name type="scientific">Plasmodium falciparum UGT5.1</name>
    <dbReference type="NCBI Taxonomy" id="1237627"/>
    <lineage>
        <taxon>Eukaryota</taxon>
        <taxon>Sar</taxon>
        <taxon>Alveolata</taxon>
        <taxon>Apicomplexa</taxon>
        <taxon>Aconoidasida</taxon>
        <taxon>Haemosporida</taxon>
        <taxon>Plasmodiidae</taxon>
        <taxon>Plasmodium</taxon>
        <taxon>Plasmodium (Laverania)</taxon>
    </lineage>
</organism>
<name>W7JUP8_PLAFA</name>
<dbReference type="Gene3D" id="1.20.1310.20">
    <property type="entry name" value="Duffy-antigen binding domain"/>
    <property type="match status" value="1"/>
</dbReference>
<dbReference type="Pfam" id="PF05424">
    <property type="entry name" value="Duffy_binding"/>
    <property type="match status" value="1"/>
</dbReference>
<evidence type="ECO:0000313" key="3">
    <source>
        <dbReference type="EMBL" id="EWC78594.1"/>
    </source>
</evidence>
<reference evidence="3 4" key="1">
    <citation type="submission" date="2013-02" db="EMBL/GenBank/DDBJ databases">
        <title>The Genome Sequence of Plasmodium falciparum UGT5.1.</title>
        <authorList>
            <consortium name="The Broad Institute Genome Sequencing Platform"/>
            <consortium name="The Broad Institute Genome Sequencing Center for Infectious Disease"/>
            <person name="Neafsey D."/>
            <person name="Cheeseman I."/>
            <person name="Volkman S."/>
            <person name="Adams J."/>
            <person name="Walker B."/>
            <person name="Young S.K."/>
            <person name="Zeng Q."/>
            <person name="Gargeya S."/>
            <person name="Fitzgerald M."/>
            <person name="Haas B."/>
            <person name="Abouelleil A."/>
            <person name="Alvarado L."/>
            <person name="Arachchi H.M."/>
            <person name="Berlin A.M."/>
            <person name="Chapman S.B."/>
            <person name="Dewar J."/>
            <person name="Goldberg J."/>
            <person name="Griggs A."/>
            <person name="Gujja S."/>
            <person name="Hansen M."/>
            <person name="Howarth C."/>
            <person name="Imamovic A."/>
            <person name="Larimer J."/>
            <person name="McCowan C."/>
            <person name="Murphy C."/>
            <person name="Neiman D."/>
            <person name="Pearson M."/>
            <person name="Priest M."/>
            <person name="Roberts A."/>
            <person name="Saif S."/>
            <person name="Shea T."/>
            <person name="Sisk P."/>
            <person name="Sykes S."/>
            <person name="Wortman J."/>
            <person name="Nusbaum C."/>
            <person name="Birren B."/>
        </authorList>
    </citation>
    <scope>NUCLEOTIDE SEQUENCE [LARGE SCALE GENOMIC DNA]</scope>
    <source>
        <strain evidence="3 4">UGT5.1</strain>
    </source>
</reference>
<dbReference type="Proteomes" id="UP000030697">
    <property type="component" value="Unassembled WGS sequence"/>
</dbReference>
<proteinExistence type="predicted"/>
<protein>
    <recommendedName>
        <fullName evidence="2">Duffy-antigen binding domain-containing protein</fullName>
    </recommendedName>
</protein>
<dbReference type="Gene3D" id="1.20.58.830">
    <property type="match status" value="1"/>
</dbReference>
<dbReference type="InterPro" id="IPR008602">
    <property type="entry name" value="Duffy-antigen-binding"/>
</dbReference>
<evidence type="ECO:0000259" key="2">
    <source>
        <dbReference type="Pfam" id="PF05424"/>
    </source>
</evidence>